<dbReference type="EMBL" id="CP036275">
    <property type="protein sequence ID" value="QDU38219.1"/>
    <property type="molecule type" value="Genomic_DNA"/>
</dbReference>
<comment type="catalytic activity">
    <reaction evidence="1">
        <text>2-phosphoglycolate + H2O = glycolate + phosphate</text>
        <dbReference type="Rhea" id="RHEA:14369"/>
        <dbReference type="ChEBI" id="CHEBI:15377"/>
        <dbReference type="ChEBI" id="CHEBI:29805"/>
        <dbReference type="ChEBI" id="CHEBI:43474"/>
        <dbReference type="ChEBI" id="CHEBI:58033"/>
        <dbReference type="EC" id="3.1.3.18"/>
    </reaction>
</comment>
<evidence type="ECO:0000256" key="3">
    <source>
        <dbReference type="ARBA" id="ARBA00006171"/>
    </source>
</evidence>
<dbReference type="InterPro" id="IPR036412">
    <property type="entry name" value="HAD-like_sf"/>
</dbReference>
<dbReference type="Gene3D" id="1.10.150.240">
    <property type="entry name" value="Putative phosphatase, domain 2"/>
    <property type="match status" value="1"/>
</dbReference>
<dbReference type="InterPro" id="IPR023214">
    <property type="entry name" value="HAD_sf"/>
</dbReference>
<dbReference type="SFLD" id="SFLDS00003">
    <property type="entry name" value="Haloacid_Dehalogenase"/>
    <property type="match status" value="1"/>
</dbReference>
<comment type="pathway">
    <text evidence="2">Organic acid metabolism; glycolate biosynthesis; glycolate from 2-phosphoglycolate: step 1/1.</text>
</comment>
<dbReference type="GO" id="GO:0006281">
    <property type="term" value="P:DNA repair"/>
    <property type="evidence" value="ECO:0007669"/>
    <property type="project" value="TreeGrafter"/>
</dbReference>
<comment type="similarity">
    <text evidence="3">Belongs to the HAD-like hydrolase superfamily. CbbY/CbbZ/Gph/YieH family.</text>
</comment>
<dbReference type="SUPFAM" id="SSF56784">
    <property type="entry name" value="HAD-like"/>
    <property type="match status" value="1"/>
</dbReference>
<organism evidence="5 6">
    <name type="scientific">Maioricimonas rarisocia</name>
    <dbReference type="NCBI Taxonomy" id="2528026"/>
    <lineage>
        <taxon>Bacteria</taxon>
        <taxon>Pseudomonadati</taxon>
        <taxon>Planctomycetota</taxon>
        <taxon>Planctomycetia</taxon>
        <taxon>Planctomycetales</taxon>
        <taxon>Planctomycetaceae</taxon>
        <taxon>Maioricimonas</taxon>
    </lineage>
</organism>
<evidence type="ECO:0000313" key="5">
    <source>
        <dbReference type="EMBL" id="QDU38219.1"/>
    </source>
</evidence>
<keyword evidence="5" id="KW-0378">Hydrolase</keyword>
<dbReference type="GO" id="GO:0008967">
    <property type="term" value="F:phosphoglycolate phosphatase activity"/>
    <property type="evidence" value="ECO:0007669"/>
    <property type="project" value="UniProtKB-EC"/>
</dbReference>
<accession>A0A517Z6Z7</accession>
<dbReference type="Pfam" id="PF13419">
    <property type="entry name" value="HAD_2"/>
    <property type="match status" value="1"/>
</dbReference>
<dbReference type="OrthoDB" id="9781769at2"/>
<gene>
    <name evidence="5" type="ORF">Mal4_25440</name>
</gene>
<dbReference type="AlphaFoldDB" id="A0A517Z6Z7"/>
<dbReference type="SFLD" id="SFLDG01129">
    <property type="entry name" value="C1.5:_HAD__Beta-PGM__Phosphata"/>
    <property type="match status" value="1"/>
</dbReference>
<evidence type="ECO:0000256" key="2">
    <source>
        <dbReference type="ARBA" id="ARBA00004818"/>
    </source>
</evidence>
<dbReference type="EC" id="3.1.3.18" evidence="4"/>
<evidence type="ECO:0000256" key="1">
    <source>
        <dbReference type="ARBA" id="ARBA00000830"/>
    </source>
</evidence>
<dbReference type="InterPro" id="IPR023198">
    <property type="entry name" value="PGP-like_dom2"/>
</dbReference>
<keyword evidence="6" id="KW-1185">Reference proteome</keyword>
<dbReference type="GO" id="GO:0005829">
    <property type="term" value="C:cytosol"/>
    <property type="evidence" value="ECO:0007669"/>
    <property type="project" value="TreeGrafter"/>
</dbReference>
<dbReference type="PANTHER" id="PTHR43434">
    <property type="entry name" value="PHOSPHOGLYCOLATE PHOSPHATASE"/>
    <property type="match status" value="1"/>
</dbReference>
<dbReference type="PANTHER" id="PTHR43434:SF1">
    <property type="entry name" value="PHOSPHOGLYCOLATE PHOSPHATASE"/>
    <property type="match status" value="1"/>
</dbReference>
<dbReference type="Gene3D" id="3.40.50.1000">
    <property type="entry name" value="HAD superfamily/HAD-like"/>
    <property type="match status" value="1"/>
</dbReference>
<dbReference type="InterPro" id="IPR041492">
    <property type="entry name" value="HAD_2"/>
</dbReference>
<evidence type="ECO:0000256" key="4">
    <source>
        <dbReference type="ARBA" id="ARBA00013078"/>
    </source>
</evidence>
<protein>
    <recommendedName>
        <fullName evidence="4">phosphoglycolate phosphatase</fullName>
        <ecNumber evidence="4">3.1.3.18</ecNumber>
    </recommendedName>
</protein>
<evidence type="ECO:0000313" key="6">
    <source>
        <dbReference type="Proteomes" id="UP000320496"/>
    </source>
</evidence>
<dbReference type="Proteomes" id="UP000320496">
    <property type="component" value="Chromosome"/>
</dbReference>
<name>A0A517Z6Z7_9PLAN</name>
<proteinExistence type="inferred from homology"/>
<dbReference type="InterPro" id="IPR050155">
    <property type="entry name" value="HAD-like_hydrolase_sf"/>
</dbReference>
<dbReference type="KEGG" id="mri:Mal4_25440"/>
<sequence length="225" mass="24468">MRHVCLFDIDGTLLNTGGAGQAAMERALEAAFGLVDLNHDIPAAGRTDRAITSDLFAHHGIELHDESWNSFVTTYVENLRVSLADLTGTVLPGIVELLDELASHGDVSMGLLTGNFREGAWLKLSHYKLDHHFAYGGFGDDHHDRDDVARTAYAEACRHLKRDVEREQVWVIGDTPSDVRCGRAIGANVIAVATGIYSADELAAAEPDYLVADFSDPGMLLARLI</sequence>
<reference evidence="5 6" key="1">
    <citation type="submission" date="2019-02" db="EMBL/GenBank/DDBJ databases">
        <title>Deep-cultivation of Planctomycetes and their phenomic and genomic characterization uncovers novel biology.</title>
        <authorList>
            <person name="Wiegand S."/>
            <person name="Jogler M."/>
            <person name="Boedeker C."/>
            <person name="Pinto D."/>
            <person name="Vollmers J."/>
            <person name="Rivas-Marin E."/>
            <person name="Kohn T."/>
            <person name="Peeters S.H."/>
            <person name="Heuer A."/>
            <person name="Rast P."/>
            <person name="Oberbeckmann S."/>
            <person name="Bunk B."/>
            <person name="Jeske O."/>
            <person name="Meyerdierks A."/>
            <person name="Storesund J.E."/>
            <person name="Kallscheuer N."/>
            <person name="Luecker S."/>
            <person name="Lage O.M."/>
            <person name="Pohl T."/>
            <person name="Merkel B.J."/>
            <person name="Hornburger P."/>
            <person name="Mueller R.-W."/>
            <person name="Bruemmer F."/>
            <person name="Labrenz M."/>
            <person name="Spormann A.M."/>
            <person name="Op den Camp H."/>
            <person name="Overmann J."/>
            <person name="Amann R."/>
            <person name="Jetten M.S.M."/>
            <person name="Mascher T."/>
            <person name="Medema M.H."/>
            <person name="Devos D.P."/>
            <person name="Kaster A.-K."/>
            <person name="Ovreas L."/>
            <person name="Rohde M."/>
            <person name="Galperin M.Y."/>
            <person name="Jogler C."/>
        </authorList>
    </citation>
    <scope>NUCLEOTIDE SEQUENCE [LARGE SCALE GENOMIC DNA]</scope>
    <source>
        <strain evidence="5 6">Mal4</strain>
    </source>
</reference>
<dbReference type="RefSeq" id="WP_145369524.1">
    <property type="nucleotide sequence ID" value="NZ_CP036275.1"/>
</dbReference>